<feature type="compositionally biased region" description="Polar residues" evidence="1">
    <location>
        <begin position="9"/>
        <end position="23"/>
    </location>
</feature>
<dbReference type="VEuPathDB" id="VectorBase:ISCI006564"/>
<evidence type="ECO:0000256" key="1">
    <source>
        <dbReference type="SAM" id="MobiDB-lite"/>
    </source>
</evidence>
<dbReference type="VEuPathDB" id="VectorBase:ISCW006564"/>
<dbReference type="AlphaFoldDB" id="B7PPR6"/>
<feature type="compositionally biased region" description="Basic residues" evidence="1">
    <location>
        <begin position="59"/>
        <end position="77"/>
    </location>
</feature>
<dbReference type="EnsemblMetazoa" id="ISCW006564-RA">
    <property type="protein sequence ID" value="ISCW006564-PA"/>
    <property type="gene ID" value="ISCW006564"/>
</dbReference>
<dbReference type="InParanoid" id="B7PPR6"/>
<keyword evidence="4" id="KW-1185">Reference proteome</keyword>
<protein>
    <submittedName>
        <fullName evidence="2 3">Uncharacterized protein</fullName>
    </submittedName>
</protein>
<feature type="compositionally biased region" description="Gly residues" evidence="1">
    <location>
        <begin position="42"/>
        <end position="54"/>
    </location>
</feature>
<dbReference type="EMBL" id="DS760342">
    <property type="protein sequence ID" value="EEC08588.1"/>
    <property type="molecule type" value="Genomic_DNA"/>
</dbReference>
<feature type="region of interest" description="Disordered" evidence="1">
    <location>
        <begin position="1"/>
        <end position="104"/>
    </location>
</feature>
<reference evidence="2 4" key="1">
    <citation type="submission" date="2008-03" db="EMBL/GenBank/DDBJ databases">
        <title>Annotation of Ixodes scapularis.</title>
        <authorList>
            <consortium name="Ixodes scapularis Genome Project Consortium"/>
            <person name="Caler E."/>
            <person name="Hannick L.I."/>
            <person name="Bidwell S."/>
            <person name="Joardar V."/>
            <person name="Thiagarajan M."/>
            <person name="Amedeo P."/>
            <person name="Galinsky K.J."/>
            <person name="Schobel S."/>
            <person name="Inman J."/>
            <person name="Hostetler J."/>
            <person name="Miller J."/>
            <person name="Hammond M."/>
            <person name="Megy K."/>
            <person name="Lawson D."/>
            <person name="Kodira C."/>
            <person name="Sutton G."/>
            <person name="Meyer J."/>
            <person name="Hill C.A."/>
            <person name="Birren B."/>
            <person name="Nene V."/>
            <person name="Collins F."/>
            <person name="Alarcon-Chaidez F."/>
            <person name="Wikel S."/>
            <person name="Strausberg R."/>
        </authorList>
    </citation>
    <scope>NUCLEOTIDE SEQUENCE [LARGE SCALE GENOMIC DNA]</scope>
    <source>
        <strain evidence="4">Wikel</strain>
        <strain evidence="2">Wikel colony</strain>
    </source>
</reference>
<dbReference type="HOGENOM" id="CLU_2256739_0_0_1"/>
<accession>B7PPR6</accession>
<sequence>RHLKETRRSATPKSATPQCTTPGENAKDDGSCSWVRAAGASQIGGRGVQMGEGQGHNFPSRKHHHTQRRKKRNKGKKEKREETRERGTQTPARARHSILFDRGR</sequence>
<dbReference type="PaxDb" id="6945-B7PPR6"/>
<evidence type="ECO:0000313" key="4">
    <source>
        <dbReference type="Proteomes" id="UP000001555"/>
    </source>
</evidence>
<reference evidence="3" key="2">
    <citation type="submission" date="2020-05" db="UniProtKB">
        <authorList>
            <consortium name="EnsemblMetazoa"/>
        </authorList>
    </citation>
    <scope>IDENTIFICATION</scope>
    <source>
        <strain evidence="3">wikel</strain>
    </source>
</reference>
<proteinExistence type="predicted"/>
<name>B7PPR6_IXOSC</name>
<feature type="compositionally biased region" description="Basic and acidic residues" evidence="1">
    <location>
        <begin position="78"/>
        <end position="87"/>
    </location>
</feature>
<dbReference type="EMBL" id="ABJB010086890">
    <property type="status" value="NOT_ANNOTATED_CDS"/>
    <property type="molecule type" value="Genomic_DNA"/>
</dbReference>
<dbReference type="EMBL" id="ABJB010192229">
    <property type="status" value="NOT_ANNOTATED_CDS"/>
    <property type="molecule type" value="Genomic_DNA"/>
</dbReference>
<dbReference type="Proteomes" id="UP000001555">
    <property type="component" value="Unassembled WGS sequence"/>
</dbReference>
<organism>
    <name type="scientific">Ixodes scapularis</name>
    <name type="common">Black-legged tick</name>
    <name type="synonym">Deer tick</name>
    <dbReference type="NCBI Taxonomy" id="6945"/>
    <lineage>
        <taxon>Eukaryota</taxon>
        <taxon>Metazoa</taxon>
        <taxon>Ecdysozoa</taxon>
        <taxon>Arthropoda</taxon>
        <taxon>Chelicerata</taxon>
        <taxon>Arachnida</taxon>
        <taxon>Acari</taxon>
        <taxon>Parasitiformes</taxon>
        <taxon>Ixodida</taxon>
        <taxon>Ixodoidea</taxon>
        <taxon>Ixodidae</taxon>
        <taxon>Ixodinae</taxon>
        <taxon>Ixodes</taxon>
    </lineage>
</organism>
<evidence type="ECO:0000313" key="3">
    <source>
        <dbReference type="EnsemblMetazoa" id="ISCW006564-PA"/>
    </source>
</evidence>
<gene>
    <name evidence="2" type="ORF">IscW_ISCW006564</name>
</gene>
<evidence type="ECO:0000313" key="2">
    <source>
        <dbReference type="EMBL" id="EEC08588.1"/>
    </source>
</evidence>
<feature type="non-terminal residue" evidence="2">
    <location>
        <position position="1"/>
    </location>
</feature>